<dbReference type="AlphaFoldDB" id="A0A4P9ULH6"/>
<proteinExistence type="predicted"/>
<evidence type="ECO:0000313" key="4">
    <source>
        <dbReference type="Proteomes" id="UP000305881"/>
    </source>
</evidence>
<evidence type="ECO:0000313" key="3">
    <source>
        <dbReference type="EMBL" id="QCW82122.1"/>
    </source>
</evidence>
<dbReference type="EMBL" id="CP035467">
    <property type="protein sequence ID" value="QCW82122.1"/>
    <property type="molecule type" value="Genomic_DNA"/>
</dbReference>
<evidence type="ECO:0000256" key="1">
    <source>
        <dbReference type="PROSITE-ProRule" id="PRU00339"/>
    </source>
</evidence>
<dbReference type="InterPro" id="IPR014508">
    <property type="entry name" value="UCP020555_TPR-like"/>
</dbReference>
<gene>
    <name evidence="3" type="ORF">EQU24_07595</name>
</gene>
<dbReference type="PROSITE" id="PS51257">
    <property type="entry name" value="PROKAR_LIPOPROTEIN"/>
    <property type="match status" value="1"/>
</dbReference>
<feature type="transmembrane region" description="Helical" evidence="2">
    <location>
        <begin position="6"/>
        <end position="28"/>
    </location>
</feature>
<dbReference type="InterPro" id="IPR019734">
    <property type="entry name" value="TPR_rpt"/>
</dbReference>
<dbReference type="SUPFAM" id="SSF48452">
    <property type="entry name" value="TPR-like"/>
    <property type="match status" value="1"/>
</dbReference>
<evidence type="ECO:0000256" key="2">
    <source>
        <dbReference type="SAM" id="Phobius"/>
    </source>
</evidence>
<keyword evidence="2" id="KW-0472">Membrane</keyword>
<dbReference type="PROSITE" id="PS50005">
    <property type="entry name" value="TPR"/>
    <property type="match status" value="1"/>
</dbReference>
<keyword evidence="4" id="KW-1185">Reference proteome</keyword>
<feature type="repeat" description="TPR" evidence="1">
    <location>
        <begin position="67"/>
        <end position="100"/>
    </location>
</feature>
<dbReference type="STRING" id="675511.GCA_000341735_01505"/>
<dbReference type="Proteomes" id="UP000305881">
    <property type="component" value="Chromosome"/>
</dbReference>
<protein>
    <submittedName>
        <fullName evidence="3">DUF4810 domain-containing protein</fullName>
    </submittedName>
</protein>
<keyword evidence="2" id="KW-1133">Transmembrane helix</keyword>
<dbReference type="OrthoDB" id="9800218at2"/>
<keyword evidence="2" id="KW-0812">Transmembrane</keyword>
<dbReference type="KEGG" id="mbur:EQU24_07595"/>
<organism evidence="3 4">
    <name type="scientific">Methylotuvimicrobium buryatense</name>
    <name type="common">Methylomicrobium buryatense</name>
    <dbReference type="NCBI Taxonomy" id="95641"/>
    <lineage>
        <taxon>Bacteria</taxon>
        <taxon>Pseudomonadati</taxon>
        <taxon>Pseudomonadota</taxon>
        <taxon>Gammaproteobacteria</taxon>
        <taxon>Methylococcales</taxon>
        <taxon>Methylococcaceae</taxon>
        <taxon>Methylotuvimicrobium</taxon>
    </lineage>
</organism>
<accession>A0A4P9ULH6</accession>
<sequence>MAPLRVVGWCVMSVFVLAGCVPQGLYYWGAYEDGLYDRYVENSGEQVEAYLRQSMTEAEANRMPVPPGLYADYGFVLYQRGDKAGAIDYFRRERELYPESTALMNKLIERIEQQDKSGAAELPAAKLAGEER</sequence>
<dbReference type="RefSeq" id="WP_026130101.1">
    <property type="nucleotide sequence ID" value="NZ_CP035467.1"/>
</dbReference>
<dbReference type="InterPro" id="IPR011990">
    <property type="entry name" value="TPR-like_helical_dom_sf"/>
</dbReference>
<name>A0A4P9ULH6_METBY</name>
<reference evidence="4" key="1">
    <citation type="journal article" date="2019" name="J. Bacteriol.">
        <title>A Mutagenic Screen Identifies a TonB-Dependent Receptor Required for the Lanthanide Metal Switch in the Type I Methanotroph 'Methylotuvimicrobium buryatense' 5GB1C.</title>
        <authorList>
            <person name="Groom J.D."/>
            <person name="Ford S.M."/>
            <person name="Pesesky M.W."/>
            <person name="Lidstrom M.E."/>
        </authorList>
    </citation>
    <scope>NUCLEOTIDE SEQUENCE [LARGE SCALE GENOMIC DNA]</scope>
    <source>
        <strain evidence="4">5GB1C</strain>
    </source>
</reference>
<dbReference type="Pfam" id="PF16068">
    <property type="entry name" value="DUF4810"/>
    <property type="match status" value="1"/>
</dbReference>
<keyword evidence="1" id="KW-0802">TPR repeat</keyword>